<dbReference type="Proteomes" id="UP000199118">
    <property type="component" value="Unassembled WGS sequence"/>
</dbReference>
<gene>
    <name evidence="2" type="ORF">SAMN05444336_105176</name>
</gene>
<keyword evidence="3" id="KW-1185">Reference proteome</keyword>
<feature type="domain" description="Haemin-degrading HemS/ChuX" evidence="1">
    <location>
        <begin position="55"/>
        <end position="186"/>
    </location>
</feature>
<dbReference type="EMBL" id="FNMZ01000005">
    <property type="protein sequence ID" value="SDX45983.1"/>
    <property type="molecule type" value="Genomic_DNA"/>
</dbReference>
<dbReference type="GO" id="GO:0006826">
    <property type="term" value="P:iron ion transport"/>
    <property type="evidence" value="ECO:0007669"/>
    <property type="project" value="InterPro"/>
</dbReference>
<name>A0A1H3BVP6_9RHOB</name>
<dbReference type="InterPro" id="IPR007845">
    <property type="entry name" value="HemS/ChuX_dom"/>
</dbReference>
<evidence type="ECO:0000313" key="3">
    <source>
        <dbReference type="Proteomes" id="UP000199118"/>
    </source>
</evidence>
<proteinExistence type="predicted"/>
<dbReference type="CDD" id="cd16830">
    <property type="entry name" value="HemS-like_N"/>
    <property type="match status" value="1"/>
</dbReference>
<dbReference type="AlphaFoldDB" id="A0A1H3BVP6"/>
<accession>A0A1H3BVP6</accession>
<feature type="domain" description="Haemin-degrading HemS/ChuX" evidence="1">
    <location>
        <begin position="241"/>
        <end position="368"/>
    </location>
</feature>
<dbReference type="STRING" id="356660.SAMN05444336_105176"/>
<organism evidence="2 3">
    <name type="scientific">Albimonas donghaensis</name>
    <dbReference type="NCBI Taxonomy" id="356660"/>
    <lineage>
        <taxon>Bacteria</taxon>
        <taxon>Pseudomonadati</taxon>
        <taxon>Pseudomonadota</taxon>
        <taxon>Alphaproteobacteria</taxon>
        <taxon>Rhodobacterales</taxon>
        <taxon>Paracoccaceae</taxon>
        <taxon>Albimonas</taxon>
    </lineage>
</organism>
<reference evidence="2 3" key="1">
    <citation type="submission" date="2016-10" db="EMBL/GenBank/DDBJ databases">
        <authorList>
            <person name="de Groot N.N."/>
        </authorList>
    </citation>
    <scope>NUCLEOTIDE SEQUENCE [LARGE SCALE GENOMIC DNA]</scope>
    <source>
        <strain evidence="2 3">DSM 17890</strain>
    </source>
</reference>
<evidence type="ECO:0000313" key="2">
    <source>
        <dbReference type="EMBL" id="SDX45983.1"/>
    </source>
</evidence>
<dbReference type="CDD" id="cd16831">
    <property type="entry name" value="HemS-like_C"/>
    <property type="match status" value="1"/>
</dbReference>
<sequence length="381" mass="39956">MSLTESTAPVGARFDPAALDYPALLAAMTPPAGAGADAASGPPPRARDLAARLGVPEAALLEARRGTGETRRLARPDAPEGFGRALAALEPAGDVMALTRNEACVHERHGTYRGLSFHGATGLALGEIDLRLFLGRWAFGYAVAEETRSGPRRSLQFFDAAGVAIHKIYATAATDMAAFESVAAAFADPDAAPAVFAPPAPPAAATPDAEIDAASLRAGWAGMGDIHEFHGLLRDHKASVFQAMKLAGPALAREVPASALRATLEGAAETGQPIMVFAANPGCVQIHTGPVERIKVMGPWVNVLDPRFNLHLREDMIARAWISRKPTDTGEVHSLELFDADGERIAQLFGARKPGQNERADWRALLAKVAGPVGMPEGAPA</sequence>
<dbReference type="Pfam" id="PF05171">
    <property type="entry name" value="HemS"/>
    <property type="match status" value="2"/>
</dbReference>
<protein>
    <submittedName>
        <fullName evidence="2">Putative hemin transport protein</fullName>
    </submittedName>
</protein>
<dbReference type="Gene3D" id="3.40.1570.10">
    <property type="entry name" value="HemS/ChuS/ChuX like domains"/>
    <property type="match status" value="2"/>
</dbReference>
<dbReference type="SUPFAM" id="SSF144064">
    <property type="entry name" value="Heme iron utilization protein-like"/>
    <property type="match status" value="1"/>
</dbReference>
<dbReference type="InterPro" id="IPR053733">
    <property type="entry name" value="Heme_Transport_Util_sf"/>
</dbReference>
<dbReference type="RefSeq" id="WP_176954773.1">
    <property type="nucleotide sequence ID" value="NZ_FNMZ01000005.1"/>
</dbReference>
<evidence type="ECO:0000259" key="1">
    <source>
        <dbReference type="Pfam" id="PF05171"/>
    </source>
</evidence>